<dbReference type="Gene3D" id="1.10.10.10">
    <property type="entry name" value="Winged helix-like DNA-binding domain superfamily/Winged helix DNA-binding domain"/>
    <property type="match status" value="1"/>
</dbReference>
<name>A0AAP0K4K4_9MAGN</name>
<dbReference type="EMBL" id="JBBNAE010000002">
    <property type="protein sequence ID" value="KAK9145846.1"/>
    <property type="molecule type" value="Genomic_DNA"/>
</dbReference>
<dbReference type="InterPro" id="IPR001077">
    <property type="entry name" value="COMT_C"/>
</dbReference>
<evidence type="ECO:0000313" key="8">
    <source>
        <dbReference type="Proteomes" id="UP001417504"/>
    </source>
</evidence>
<dbReference type="InterPro" id="IPR012967">
    <property type="entry name" value="COMT_dimerisation"/>
</dbReference>
<dbReference type="GO" id="GO:0032259">
    <property type="term" value="P:methylation"/>
    <property type="evidence" value="ECO:0007669"/>
    <property type="project" value="UniProtKB-KW"/>
</dbReference>
<dbReference type="PROSITE" id="PS51683">
    <property type="entry name" value="SAM_OMT_II"/>
    <property type="match status" value="1"/>
</dbReference>
<feature type="active site" description="Proton acceptor" evidence="4">
    <location>
        <position position="269"/>
    </location>
</feature>
<evidence type="ECO:0000256" key="4">
    <source>
        <dbReference type="PIRSR" id="PIRSR005739-1"/>
    </source>
</evidence>
<dbReference type="PIRSF" id="PIRSF005739">
    <property type="entry name" value="O-mtase"/>
    <property type="match status" value="1"/>
</dbReference>
<dbReference type="PANTHER" id="PTHR11746">
    <property type="entry name" value="O-METHYLTRANSFERASE"/>
    <property type="match status" value="1"/>
</dbReference>
<dbReference type="GO" id="GO:0008171">
    <property type="term" value="F:O-methyltransferase activity"/>
    <property type="evidence" value="ECO:0007669"/>
    <property type="project" value="InterPro"/>
</dbReference>
<feature type="domain" description="O-methyltransferase dimerisation" evidence="6">
    <location>
        <begin position="22"/>
        <end position="115"/>
    </location>
</feature>
<dbReference type="InterPro" id="IPR016461">
    <property type="entry name" value="COMT-like"/>
</dbReference>
<evidence type="ECO:0000256" key="3">
    <source>
        <dbReference type="ARBA" id="ARBA00022691"/>
    </source>
</evidence>
<keyword evidence="3" id="KW-0949">S-adenosyl-L-methionine</keyword>
<feature type="domain" description="O-methyltransferase C-terminal" evidence="5">
    <location>
        <begin position="138"/>
        <end position="345"/>
    </location>
</feature>
<keyword evidence="1" id="KW-0489">Methyltransferase</keyword>
<proteinExistence type="predicted"/>
<reference evidence="7 8" key="1">
    <citation type="submission" date="2024-01" db="EMBL/GenBank/DDBJ databases">
        <title>Genome assemblies of Stephania.</title>
        <authorList>
            <person name="Yang L."/>
        </authorList>
    </citation>
    <scope>NUCLEOTIDE SEQUENCE [LARGE SCALE GENOMIC DNA]</scope>
    <source>
        <strain evidence="7">QJT</strain>
        <tissue evidence="7">Leaf</tissue>
    </source>
</reference>
<accession>A0AAP0K4K4</accession>
<dbReference type="SUPFAM" id="SSF53335">
    <property type="entry name" value="S-adenosyl-L-methionine-dependent methyltransferases"/>
    <property type="match status" value="1"/>
</dbReference>
<dbReference type="AlphaFoldDB" id="A0AAP0K4K4"/>
<evidence type="ECO:0000259" key="5">
    <source>
        <dbReference type="Pfam" id="PF00891"/>
    </source>
</evidence>
<evidence type="ECO:0000256" key="1">
    <source>
        <dbReference type="ARBA" id="ARBA00022603"/>
    </source>
</evidence>
<dbReference type="InterPro" id="IPR029063">
    <property type="entry name" value="SAM-dependent_MTases_sf"/>
</dbReference>
<keyword evidence="8" id="KW-1185">Reference proteome</keyword>
<evidence type="ECO:0000313" key="7">
    <source>
        <dbReference type="EMBL" id="KAK9145846.1"/>
    </source>
</evidence>
<dbReference type="SUPFAM" id="SSF46785">
    <property type="entry name" value="Winged helix' DNA-binding domain"/>
    <property type="match status" value="1"/>
</dbReference>
<sequence>MATHNHNQINNADNEEDFFLAMEMATNLVVPWAIKAAVDLEVFDILSKAGPNAYLSASEIASHHNVQNSDAAQALERILCLLVSHSLLTCKAVTLESGHVQRLYGLTRASKHLAKREDGVSLSSFVLLGLQNEYSAAWPHLKDVVLEGGEIPIFDKINGYSVFEYYRRNPNIGKMFNSTQNSMTAIVMEKMVEIYKGFEGLKSLVDVGGSVGTTISFVRRKYPSIKVINFDLPSVVEHAPPIPGIEHIGGDMFVSIPKAEAVFMKSVIHNWSDEQCLKLLKNCYEAIPDHGKVIIMDLIYPQVPEPKSSMRTFYQSDVIMMALLPGGKERDENNLKELAKKAGFASVMTACRAYGYWIVELHKSA</sequence>
<dbReference type="FunFam" id="1.10.10.10:FF:000357">
    <property type="entry name" value="Caffeic acid 3-O-methyltransferase"/>
    <property type="match status" value="1"/>
</dbReference>
<dbReference type="Proteomes" id="UP001417504">
    <property type="component" value="Unassembled WGS sequence"/>
</dbReference>
<protein>
    <submittedName>
        <fullName evidence="7">Uncharacterized protein</fullName>
    </submittedName>
</protein>
<evidence type="ECO:0000259" key="6">
    <source>
        <dbReference type="Pfam" id="PF08100"/>
    </source>
</evidence>
<keyword evidence="2" id="KW-0808">Transferase</keyword>
<dbReference type="Pfam" id="PF00891">
    <property type="entry name" value="Methyltransf_2"/>
    <property type="match status" value="1"/>
</dbReference>
<evidence type="ECO:0000256" key="2">
    <source>
        <dbReference type="ARBA" id="ARBA00022679"/>
    </source>
</evidence>
<dbReference type="GO" id="GO:0046983">
    <property type="term" value="F:protein dimerization activity"/>
    <property type="evidence" value="ECO:0007669"/>
    <property type="project" value="InterPro"/>
</dbReference>
<dbReference type="InterPro" id="IPR036390">
    <property type="entry name" value="WH_DNA-bd_sf"/>
</dbReference>
<dbReference type="InterPro" id="IPR036388">
    <property type="entry name" value="WH-like_DNA-bd_sf"/>
</dbReference>
<dbReference type="Gene3D" id="3.40.50.150">
    <property type="entry name" value="Vaccinia Virus protein VP39"/>
    <property type="match status" value="1"/>
</dbReference>
<dbReference type="Pfam" id="PF08100">
    <property type="entry name" value="Dimerisation"/>
    <property type="match status" value="1"/>
</dbReference>
<gene>
    <name evidence="7" type="ORF">Sjap_005749</name>
</gene>
<organism evidence="7 8">
    <name type="scientific">Stephania japonica</name>
    <dbReference type="NCBI Taxonomy" id="461633"/>
    <lineage>
        <taxon>Eukaryota</taxon>
        <taxon>Viridiplantae</taxon>
        <taxon>Streptophyta</taxon>
        <taxon>Embryophyta</taxon>
        <taxon>Tracheophyta</taxon>
        <taxon>Spermatophyta</taxon>
        <taxon>Magnoliopsida</taxon>
        <taxon>Ranunculales</taxon>
        <taxon>Menispermaceae</taxon>
        <taxon>Menispermoideae</taxon>
        <taxon>Cissampelideae</taxon>
        <taxon>Stephania</taxon>
    </lineage>
</organism>
<comment type="caution">
    <text evidence="7">The sequence shown here is derived from an EMBL/GenBank/DDBJ whole genome shotgun (WGS) entry which is preliminary data.</text>
</comment>